<protein>
    <submittedName>
        <fullName evidence="2">Uncharacterized protein</fullName>
    </submittedName>
</protein>
<keyword evidence="1" id="KW-1133">Transmembrane helix</keyword>
<organism evidence="2 3">
    <name type="scientific">Halorubrum ezzemoulense DSM 17463</name>
    <dbReference type="NCBI Taxonomy" id="1121945"/>
    <lineage>
        <taxon>Archaea</taxon>
        <taxon>Methanobacteriati</taxon>
        <taxon>Methanobacteriota</taxon>
        <taxon>Stenosarchaea group</taxon>
        <taxon>Halobacteria</taxon>
        <taxon>Halobacteriales</taxon>
        <taxon>Haloferacaceae</taxon>
        <taxon>Halorubrum</taxon>
    </lineage>
</organism>
<gene>
    <name evidence="2" type="ORF">B9H04_12295</name>
</gene>
<dbReference type="InterPro" id="IPR055977">
    <property type="entry name" value="DUF7555"/>
</dbReference>
<name>A0A1X4GK75_HALEZ</name>
<feature type="transmembrane region" description="Helical" evidence="1">
    <location>
        <begin position="119"/>
        <end position="141"/>
    </location>
</feature>
<dbReference type="EMBL" id="NEDJ01000046">
    <property type="protein sequence ID" value="OSO97592.1"/>
    <property type="molecule type" value="Genomic_DNA"/>
</dbReference>
<keyword evidence="1" id="KW-0472">Membrane</keyword>
<accession>A0A1X4GK75</accession>
<dbReference type="AlphaFoldDB" id="A0A1X4GK75"/>
<comment type="caution">
    <text evidence="2">The sequence shown here is derived from an EMBL/GenBank/DDBJ whole genome shotgun (WGS) entry which is preliminary data.</text>
</comment>
<evidence type="ECO:0000313" key="3">
    <source>
        <dbReference type="Proteomes" id="UP000193587"/>
    </source>
</evidence>
<feature type="transmembrane region" description="Helical" evidence="1">
    <location>
        <begin position="42"/>
        <end position="62"/>
    </location>
</feature>
<dbReference type="Proteomes" id="UP000193587">
    <property type="component" value="Unassembled WGS sequence"/>
</dbReference>
<feature type="transmembrane region" description="Helical" evidence="1">
    <location>
        <begin position="12"/>
        <end position="36"/>
    </location>
</feature>
<sequence>MSWAEVIARRVLDATVYALVVTAIALVVGGVIQTITGTVADVVLFTFILGIVVLGYATYCLLPGRPWHVEHTESGMELTRHDRTQTIGSREVTRFQAVVQSVPPLRWYMLPPEERYSPALKLFAAGICILLTSIGIEALFVW</sequence>
<keyword evidence="1" id="KW-0812">Transmembrane</keyword>
<dbReference type="Pfam" id="PF24432">
    <property type="entry name" value="DUF7555"/>
    <property type="match status" value="1"/>
</dbReference>
<reference evidence="2 3" key="1">
    <citation type="submission" date="2017-04" db="EMBL/GenBank/DDBJ databases">
        <title>MLSA of the genus Halorubrum.</title>
        <authorList>
            <person name="De La Haba R."/>
            <person name="Sanchez-Porro C."/>
            <person name="Infante-Dominguez C."/>
            <person name="Ventosa A."/>
        </authorList>
    </citation>
    <scope>NUCLEOTIDE SEQUENCE [LARGE SCALE GENOMIC DNA]</scope>
    <source>
        <strain evidence="2 3">DSM 17463</strain>
    </source>
</reference>
<proteinExistence type="predicted"/>
<evidence type="ECO:0000256" key="1">
    <source>
        <dbReference type="SAM" id="Phobius"/>
    </source>
</evidence>
<evidence type="ECO:0000313" key="2">
    <source>
        <dbReference type="EMBL" id="OSO97592.1"/>
    </source>
</evidence>